<evidence type="ECO:0000256" key="1">
    <source>
        <dbReference type="SAM" id="MobiDB-lite"/>
    </source>
</evidence>
<keyword evidence="4" id="KW-1185">Reference proteome</keyword>
<evidence type="ECO:0000256" key="2">
    <source>
        <dbReference type="SAM" id="Phobius"/>
    </source>
</evidence>
<feature type="transmembrane region" description="Helical" evidence="2">
    <location>
        <begin position="280"/>
        <end position="300"/>
    </location>
</feature>
<dbReference type="RefSeq" id="WP_150076893.1">
    <property type="nucleotide sequence ID" value="NZ_VWOX01000006.1"/>
</dbReference>
<dbReference type="EMBL" id="VWOX01000006">
    <property type="protein sequence ID" value="KAA5543228.1"/>
    <property type="molecule type" value="Genomic_DNA"/>
</dbReference>
<protein>
    <submittedName>
        <fullName evidence="3">Uncharacterized protein</fullName>
    </submittedName>
</protein>
<feature type="transmembrane region" description="Helical" evidence="2">
    <location>
        <begin position="233"/>
        <end position="256"/>
    </location>
</feature>
<organism evidence="3 4">
    <name type="scientific">Roseiconus nitratireducens</name>
    <dbReference type="NCBI Taxonomy" id="2605748"/>
    <lineage>
        <taxon>Bacteria</taxon>
        <taxon>Pseudomonadati</taxon>
        <taxon>Planctomycetota</taxon>
        <taxon>Planctomycetia</taxon>
        <taxon>Pirellulales</taxon>
        <taxon>Pirellulaceae</taxon>
        <taxon>Roseiconus</taxon>
    </lineage>
</organism>
<evidence type="ECO:0000313" key="3">
    <source>
        <dbReference type="EMBL" id="KAA5543228.1"/>
    </source>
</evidence>
<keyword evidence="2" id="KW-0472">Membrane</keyword>
<dbReference type="Proteomes" id="UP000324479">
    <property type="component" value="Unassembled WGS sequence"/>
</dbReference>
<feature type="transmembrane region" description="Helical" evidence="2">
    <location>
        <begin position="71"/>
        <end position="87"/>
    </location>
</feature>
<evidence type="ECO:0000313" key="4">
    <source>
        <dbReference type="Proteomes" id="UP000324479"/>
    </source>
</evidence>
<feature type="transmembrane region" description="Helical" evidence="2">
    <location>
        <begin position="93"/>
        <end position="111"/>
    </location>
</feature>
<name>A0A5M6D6S8_9BACT</name>
<gene>
    <name evidence="3" type="ORF">FYK55_13205</name>
</gene>
<reference evidence="3 4" key="1">
    <citation type="submission" date="2019-08" db="EMBL/GenBank/DDBJ databases">
        <authorList>
            <person name="Dhanesh K."/>
            <person name="Kumar G."/>
            <person name="Sasikala C."/>
            <person name="Venkata Ramana C."/>
        </authorList>
    </citation>
    <scope>NUCLEOTIDE SEQUENCE [LARGE SCALE GENOMIC DNA]</scope>
    <source>
        <strain evidence="3 4">JC645</strain>
    </source>
</reference>
<sequence>MTTANGKSDSEAPPSNVADVESGLNPYQPPAPVAEEPSKGGTQSGQDLMRFRSDWSREGLHQRRVSMRSNTLFFVLAVAAAIAAAFVSVTSLALAMIAVPVGIGLLSGWALSSLSGPSSRFWLYYPGFAGPVAGWLSNDFIAVDGPHAAVAAKLSSHGCRRAGATTMVTMPFATLPVPVMDSDIIDGDEAPAINREPIAAIRELMSLQNTMEIRGELSERDFAGTPRARWRKLGVACCLVLAAVLLAVAIGIGMSLSSRAMAFPRGYAIRDQQVGRENGALVALAIGVVVFIAGGWQWILGRSSIGEFYWSLSPKCVAVAAAPYRVCYAYHDAALEHFRWSITGLLLVGGDGKERLLLPARWLTARQAAQLAAWFPEPDTNPDRNYFVGPSI</sequence>
<dbReference type="AlphaFoldDB" id="A0A5M6D6S8"/>
<accession>A0A5M6D6S8</accession>
<keyword evidence="2" id="KW-0812">Transmembrane</keyword>
<feature type="region of interest" description="Disordered" evidence="1">
    <location>
        <begin position="1"/>
        <end position="46"/>
    </location>
</feature>
<keyword evidence="2" id="KW-1133">Transmembrane helix</keyword>
<proteinExistence type="predicted"/>
<comment type="caution">
    <text evidence="3">The sequence shown here is derived from an EMBL/GenBank/DDBJ whole genome shotgun (WGS) entry which is preliminary data.</text>
</comment>